<feature type="compositionally biased region" description="Basic and acidic residues" evidence="1">
    <location>
        <begin position="11"/>
        <end position="30"/>
    </location>
</feature>
<reference evidence="2" key="1">
    <citation type="submission" date="2014-05" db="EMBL/GenBank/DDBJ databases">
        <title>The transcriptome of the halophilic microalga Tetraselmis sp. GSL018 isolated from the Great Salt Lake, Utah.</title>
        <authorList>
            <person name="Jinkerson R.E."/>
            <person name="D'Adamo S."/>
            <person name="Posewitz M.C."/>
        </authorList>
    </citation>
    <scope>NUCLEOTIDE SEQUENCE</scope>
    <source>
        <strain evidence="2">GSL018</strain>
    </source>
</reference>
<dbReference type="EMBL" id="GBEZ01001736">
    <property type="protein sequence ID" value="JAC83263.1"/>
    <property type="molecule type" value="Transcribed_RNA"/>
</dbReference>
<gene>
    <name evidence="2" type="ORF">TSPGSL018_3777</name>
</gene>
<evidence type="ECO:0000256" key="1">
    <source>
        <dbReference type="SAM" id="MobiDB-lite"/>
    </source>
</evidence>
<feature type="non-terminal residue" evidence="2">
    <location>
        <position position="1"/>
    </location>
</feature>
<proteinExistence type="predicted"/>
<evidence type="ECO:0000313" key="2">
    <source>
        <dbReference type="EMBL" id="JAC83263.1"/>
    </source>
</evidence>
<dbReference type="AlphaFoldDB" id="A0A061SG53"/>
<accession>A0A061SG53</accession>
<sequence length="39" mass="4261">CRCARVSLDSGHGKETDLPQPGKDRTREKWSCNAAASTK</sequence>
<protein>
    <submittedName>
        <fullName evidence="2">Uncharacterized protein</fullName>
    </submittedName>
</protein>
<feature type="region of interest" description="Disordered" evidence="1">
    <location>
        <begin position="1"/>
        <end position="39"/>
    </location>
</feature>
<organism evidence="2">
    <name type="scientific">Tetraselmis sp. GSL018</name>
    <dbReference type="NCBI Taxonomy" id="582737"/>
    <lineage>
        <taxon>Eukaryota</taxon>
        <taxon>Viridiplantae</taxon>
        <taxon>Chlorophyta</taxon>
        <taxon>core chlorophytes</taxon>
        <taxon>Chlorodendrophyceae</taxon>
        <taxon>Chlorodendrales</taxon>
        <taxon>Chlorodendraceae</taxon>
        <taxon>Tetraselmis</taxon>
    </lineage>
</organism>
<name>A0A061SG53_9CHLO</name>